<evidence type="ECO:0000256" key="1">
    <source>
        <dbReference type="SAM" id="MobiDB-lite"/>
    </source>
</evidence>
<proteinExistence type="predicted"/>
<evidence type="ECO:0000313" key="3">
    <source>
        <dbReference type="Proteomes" id="UP000235388"/>
    </source>
</evidence>
<gene>
    <name evidence="2" type="ORF">PCANC_18647</name>
</gene>
<comment type="caution">
    <text evidence="2">The sequence shown here is derived from an EMBL/GenBank/DDBJ whole genome shotgun (WGS) entry which is preliminary data.</text>
</comment>
<protein>
    <submittedName>
        <fullName evidence="2">Uncharacterized protein</fullName>
    </submittedName>
</protein>
<accession>A0A2N5U414</accession>
<feature type="region of interest" description="Disordered" evidence="1">
    <location>
        <begin position="29"/>
        <end position="65"/>
    </location>
</feature>
<reference evidence="2 3" key="1">
    <citation type="submission" date="2017-11" db="EMBL/GenBank/DDBJ databases">
        <title>De novo assembly and phasing of dikaryotic genomes from two isolates of Puccinia coronata f. sp. avenae, the causal agent of oat crown rust.</title>
        <authorList>
            <person name="Miller M.E."/>
            <person name="Zhang Y."/>
            <person name="Omidvar V."/>
            <person name="Sperschneider J."/>
            <person name="Schwessinger B."/>
            <person name="Raley C."/>
            <person name="Palmer J.M."/>
            <person name="Garnica D."/>
            <person name="Upadhyaya N."/>
            <person name="Rathjen J."/>
            <person name="Taylor J.M."/>
            <person name="Park R.F."/>
            <person name="Dodds P.N."/>
            <person name="Hirsch C.D."/>
            <person name="Kianian S.F."/>
            <person name="Figueroa M."/>
        </authorList>
    </citation>
    <scope>NUCLEOTIDE SEQUENCE [LARGE SCALE GENOMIC DNA]</scope>
    <source>
        <strain evidence="2">12NC29</strain>
    </source>
</reference>
<feature type="compositionally biased region" description="Polar residues" evidence="1">
    <location>
        <begin position="44"/>
        <end position="65"/>
    </location>
</feature>
<keyword evidence="3" id="KW-1185">Reference proteome</keyword>
<dbReference type="EMBL" id="PGCJ01000321">
    <property type="protein sequence ID" value="PLW32471.1"/>
    <property type="molecule type" value="Genomic_DNA"/>
</dbReference>
<name>A0A2N5U414_9BASI</name>
<evidence type="ECO:0000313" key="2">
    <source>
        <dbReference type="EMBL" id="PLW32471.1"/>
    </source>
</evidence>
<dbReference type="AlphaFoldDB" id="A0A2N5U414"/>
<sequence>MNKSKDKTKNDLAFDPISYMPFASISNSLGNDSCKNHSIRSTRDVSSSPTTAIHSNSQEQEPLDF</sequence>
<organism evidence="2 3">
    <name type="scientific">Puccinia coronata f. sp. avenae</name>
    <dbReference type="NCBI Taxonomy" id="200324"/>
    <lineage>
        <taxon>Eukaryota</taxon>
        <taxon>Fungi</taxon>
        <taxon>Dikarya</taxon>
        <taxon>Basidiomycota</taxon>
        <taxon>Pucciniomycotina</taxon>
        <taxon>Pucciniomycetes</taxon>
        <taxon>Pucciniales</taxon>
        <taxon>Pucciniaceae</taxon>
        <taxon>Puccinia</taxon>
    </lineage>
</organism>
<dbReference type="Proteomes" id="UP000235388">
    <property type="component" value="Unassembled WGS sequence"/>
</dbReference>